<evidence type="ECO:0000313" key="4">
    <source>
        <dbReference type="Proteomes" id="UP000243015"/>
    </source>
</evidence>
<dbReference type="GO" id="GO:0005789">
    <property type="term" value="C:endoplasmic reticulum membrane"/>
    <property type="evidence" value="ECO:0007669"/>
    <property type="project" value="InterPro"/>
</dbReference>
<feature type="transmembrane region" description="Helical" evidence="2">
    <location>
        <begin position="265"/>
        <end position="283"/>
    </location>
</feature>
<name>A0A178F0C8_TRIRU</name>
<gene>
    <name evidence="3" type="ORF">A7C99_2695</name>
</gene>
<dbReference type="EMBL" id="LHPM01000013">
    <property type="protein sequence ID" value="OAL65598.1"/>
    <property type="molecule type" value="Genomic_DNA"/>
</dbReference>
<evidence type="ECO:0000256" key="1">
    <source>
        <dbReference type="SAM" id="MobiDB-lite"/>
    </source>
</evidence>
<proteinExistence type="predicted"/>
<comment type="caution">
    <text evidence="3">The sequence shown here is derived from an EMBL/GenBank/DDBJ whole genome shotgun (WGS) entry which is preliminary data.</text>
</comment>
<protein>
    <recommendedName>
        <fullName evidence="5">N-glycosylation protein EOS1</fullName>
    </recommendedName>
</protein>
<feature type="compositionally biased region" description="Low complexity" evidence="1">
    <location>
        <begin position="149"/>
        <end position="165"/>
    </location>
</feature>
<feature type="transmembrane region" description="Helical" evidence="2">
    <location>
        <begin position="299"/>
        <end position="320"/>
    </location>
</feature>
<organism evidence="3 4">
    <name type="scientific">Trichophyton rubrum</name>
    <name type="common">Athlete's foot fungus</name>
    <name type="synonym">Epidermophyton rubrum</name>
    <dbReference type="NCBI Taxonomy" id="5551"/>
    <lineage>
        <taxon>Eukaryota</taxon>
        <taxon>Fungi</taxon>
        <taxon>Dikarya</taxon>
        <taxon>Ascomycota</taxon>
        <taxon>Pezizomycotina</taxon>
        <taxon>Eurotiomycetes</taxon>
        <taxon>Eurotiomycetidae</taxon>
        <taxon>Onygenales</taxon>
        <taxon>Arthrodermataceae</taxon>
        <taxon>Trichophyton</taxon>
    </lineage>
</organism>
<dbReference type="Pfam" id="PF12326">
    <property type="entry name" value="EOS1"/>
    <property type="match status" value="1"/>
</dbReference>
<dbReference type="InterPro" id="IPR021100">
    <property type="entry name" value="N-glycosylation_EOS1"/>
</dbReference>
<dbReference type="GO" id="GO:0034599">
    <property type="term" value="P:cellular response to oxidative stress"/>
    <property type="evidence" value="ECO:0007669"/>
    <property type="project" value="InterPro"/>
</dbReference>
<evidence type="ECO:0000256" key="2">
    <source>
        <dbReference type="SAM" id="Phobius"/>
    </source>
</evidence>
<evidence type="ECO:0008006" key="5">
    <source>
        <dbReference type="Google" id="ProtNLM"/>
    </source>
</evidence>
<evidence type="ECO:0000313" key="3">
    <source>
        <dbReference type="EMBL" id="OAL65598.1"/>
    </source>
</evidence>
<sequence>MVSCRRFFMLICAGGFGAKTLGAVILALKLDCENDRATHFEGHWKTTEREEGRRARVEESARAGEPSHKKELYIAVRGRKGQRLLCRELRLASTLKIPSFPPLQPSRTRSRNAFIPGLRNRNTPFNPPLDPEGTGEATSNRSLRPAAVSSSITSPAAPFSTSTSLPPSPGIANDIPVPRDVTSNRLHPRVAVILGVDRRWYIPLLVCRALSVLPAAWWGLRCAFTFLAELLRISPHIWQEGWTAVVVRGAAVDWNVDRRFRVTEVALAIMWCSASAYLSYFFADCMMSRWLVNYTPPAVIIRLLTINCLIAYLTSWILYLSGASSDPRLLLPAWISITSVSFSSSLRLTSAGPPPLTPISTYADPHIALPLNPTQDKYQERNQGFAVGFLHSKFHKYVIVVTAASLVA</sequence>
<dbReference type="PANTHER" id="PTHR28147:SF1">
    <property type="entry name" value="N-GLYCOSYLATION PROTEIN EOS1"/>
    <property type="match status" value="1"/>
</dbReference>
<keyword evidence="2" id="KW-0472">Membrane</keyword>
<dbReference type="PANTHER" id="PTHR28147">
    <property type="entry name" value="N-GLYCOSYLATION PROTEIN EOS1"/>
    <property type="match status" value="1"/>
</dbReference>
<accession>A0A178F0C8</accession>
<keyword evidence="2" id="KW-0812">Transmembrane</keyword>
<dbReference type="Proteomes" id="UP000243015">
    <property type="component" value="Unassembled WGS sequence"/>
</dbReference>
<reference evidence="3 4" key="1">
    <citation type="submission" date="2016-05" db="EMBL/GenBank/DDBJ databases">
        <title>Genome sequencing of Trichophyton rubrum CMCC(F)T1i isolated from hair.</title>
        <authorList>
            <person name="Zhan P."/>
            <person name="Tao Y."/>
            <person name="Liu W."/>
        </authorList>
    </citation>
    <scope>NUCLEOTIDE SEQUENCE [LARGE SCALE GENOMIC DNA]</scope>
    <source>
        <strain evidence="4">CMCC(F)T1i</strain>
    </source>
</reference>
<feature type="region of interest" description="Disordered" evidence="1">
    <location>
        <begin position="102"/>
        <end position="176"/>
    </location>
</feature>
<dbReference type="GO" id="GO:0006487">
    <property type="term" value="P:protein N-linked glycosylation"/>
    <property type="evidence" value="ECO:0007669"/>
    <property type="project" value="TreeGrafter"/>
</dbReference>
<dbReference type="AlphaFoldDB" id="A0A178F0C8"/>
<keyword evidence="2" id="KW-1133">Transmembrane helix</keyword>